<evidence type="ECO:0000313" key="2">
    <source>
        <dbReference type="Proteomes" id="UP000271098"/>
    </source>
</evidence>
<dbReference type="OrthoDB" id="5866563at2759"/>
<sequence>MNSERGKHENFLGSRIFFHIPTTDFSIRDTISNGTAKFFGVPPPEDRQSPSVGSAADPKWSSRRLRYICKPLDDLIDIPSPSKSITPQDEVNATEFTVNFSKTYFAKFSLNYYQNAVVDVIQNAHFPGNPNPVKSHQVPRSKSIESRNSRIHPHLERRDSVMKMAYERFSTIIQWGTFRPKKAGGVKRGRSSSSSFSPFSIQQTGNVTQIKIGPTVLDNDLEREATRVPVSSGIAGGRISSKDRASLPLTMSSSESLQDEVFFDVTPTSVAPFSISSVERGTNVLLGEQQAYPIYVHRFGPPRTSRRLPVATTTMKDEVWRCLYAF</sequence>
<keyword evidence="2" id="KW-1185">Reference proteome</keyword>
<dbReference type="EMBL" id="UYRT01086270">
    <property type="protein sequence ID" value="VDN31129.1"/>
    <property type="molecule type" value="Genomic_DNA"/>
</dbReference>
<protein>
    <submittedName>
        <fullName evidence="1">Uncharacterized protein</fullName>
    </submittedName>
</protein>
<dbReference type="Proteomes" id="UP000271098">
    <property type="component" value="Unassembled WGS sequence"/>
</dbReference>
<name>A0A3P7QLN4_9BILA</name>
<proteinExistence type="predicted"/>
<accession>A0A3P7QLN4</accession>
<reference evidence="1 2" key="1">
    <citation type="submission" date="2018-11" db="EMBL/GenBank/DDBJ databases">
        <authorList>
            <consortium name="Pathogen Informatics"/>
        </authorList>
    </citation>
    <scope>NUCLEOTIDE SEQUENCE [LARGE SCALE GENOMIC DNA]</scope>
</reference>
<gene>
    <name evidence="1" type="ORF">GPUH_LOCUS18140</name>
</gene>
<organism evidence="1 2">
    <name type="scientific">Gongylonema pulchrum</name>
    <dbReference type="NCBI Taxonomy" id="637853"/>
    <lineage>
        <taxon>Eukaryota</taxon>
        <taxon>Metazoa</taxon>
        <taxon>Ecdysozoa</taxon>
        <taxon>Nematoda</taxon>
        <taxon>Chromadorea</taxon>
        <taxon>Rhabditida</taxon>
        <taxon>Spirurina</taxon>
        <taxon>Spiruromorpha</taxon>
        <taxon>Spiruroidea</taxon>
        <taxon>Gongylonematidae</taxon>
        <taxon>Gongylonema</taxon>
    </lineage>
</organism>
<dbReference type="AlphaFoldDB" id="A0A3P7QLN4"/>
<evidence type="ECO:0000313" key="1">
    <source>
        <dbReference type="EMBL" id="VDN31129.1"/>
    </source>
</evidence>